<feature type="region of interest" description="Disordered" evidence="1">
    <location>
        <begin position="171"/>
        <end position="233"/>
    </location>
</feature>
<dbReference type="InterPro" id="IPR013087">
    <property type="entry name" value="Znf_C2H2_type"/>
</dbReference>
<organism evidence="3 4">
    <name type="scientific">Pristionchus fissidentatus</name>
    <dbReference type="NCBI Taxonomy" id="1538716"/>
    <lineage>
        <taxon>Eukaryota</taxon>
        <taxon>Metazoa</taxon>
        <taxon>Ecdysozoa</taxon>
        <taxon>Nematoda</taxon>
        <taxon>Chromadorea</taxon>
        <taxon>Rhabditida</taxon>
        <taxon>Rhabditina</taxon>
        <taxon>Diplogasteromorpha</taxon>
        <taxon>Diplogasteroidea</taxon>
        <taxon>Neodiplogasteridae</taxon>
        <taxon>Pristionchus</taxon>
    </lineage>
</organism>
<evidence type="ECO:0000313" key="4">
    <source>
        <dbReference type="Proteomes" id="UP001432322"/>
    </source>
</evidence>
<comment type="caution">
    <text evidence="3">The sequence shown here is derived from an EMBL/GenBank/DDBJ whole genome shotgun (WGS) entry which is preliminary data.</text>
</comment>
<dbReference type="Proteomes" id="UP001432322">
    <property type="component" value="Unassembled WGS sequence"/>
</dbReference>
<dbReference type="AlphaFoldDB" id="A0AAV5W2P1"/>
<dbReference type="EMBL" id="BTSY01000004">
    <property type="protein sequence ID" value="GMT24189.1"/>
    <property type="molecule type" value="Genomic_DNA"/>
</dbReference>
<gene>
    <name evidence="3" type="ORF">PFISCL1PPCAC_15486</name>
</gene>
<evidence type="ECO:0000256" key="1">
    <source>
        <dbReference type="SAM" id="MobiDB-lite"/>
    </source>
</evidence>
<feature type="compositionally biased region" description="Basic and acidic residues" evidence="1">
    <location>
        <begin position="175"/>
        <end position="186"/>
    </location>
</feature>
<proteinExistence type="predicted"/>
<evidence type="ECO:0000313" key="3">
    <source>
        <dbReference type="EMBL" id="GMT24189.1"/>
    </source>
</evidence>
<dbReference type="PROSITE" id="PS00028">
    <property type="entry name" value="ZINC_FINGER_C2H2_1"/>
    <property type="match status" value="1"/>
</dbReference>
<name>A0AAV5W2P1_9BILA</name>
<evidence type="ECO:0000259" key="2">
    <source>
        <dbReference type="PROSITE" id="PS00028"/>
    </source>
</evidence>
<keyword evidence="4" id="KW-1185">Reference proteome</keyword>
<sequence>MQKNPTSDSTMREGADFFLCTDLLCRSRFTTKRGLYAHLTTGKHKYFKNSETIVEYGAKVFANLAETSEAVHLAVRHDSIGLLSSTDGFEENKTGWALRRSERAANIDGMVKKEVERMVIERLERNQRAEAREISQRLRDLKNEDGSGDCRFPIKKCLNESQVKTQIGRILKSRKKEEEKQEKLEGTSDEANNGQNRKLRGRKRSLQEMEQPNAGTIEDNANDEYDPMTYIVQ</sequence>
<accession>A0AAV5W2P1</accession>
<reference evidence="3" key="1">
    <citation type="submission" date="2023-10" db="EMBL/GenBank/DDBJ databases">
        <title>Genome assembly of Pristionchus species.</title>
        <authorList>
            <person name="Yoshida K."/>
            <person name="Sommer R.J."/>
        </authorList>
    </citation>
    <scope>NUCLEOTIDE SEQUENCE</scope>
    <source>
        <strain evidence="3">RS5133</strain>
    </source>
</reference>
<feature type="domain" description="C2H2-type" evidence="2">
    <location>
        <begin position="20"/>
        <end position="44"/>
    </location>
</feature>
<protein>
    <recommendedName>
        <fullName evidence="2">C2H2-type domain-containing protein</fullName>
    </recommendedName>
</protein>